<comment type="caution">
    <text evidence="8">The sequence shown here is derived from an EMBL/GenBank/DDBJ whole genome shotgun (WGS) entry which is preliminary data.</text>
</comment>
<name>A0A4Q2KWN8_9FUSO</name>
<evidence type="ECO:0000256" key="1">
    <source>
        <dbReference type="ARBA" id="ARBA00007039"/>
    </source>
</evidence>
<feature type="coiled-coil region" evidence="7">
    <location>
        <begin position="260"/>
        <end position="287"/>
    </location>
</feature>
<dbReference type="SUPFAM" id="SSF52096">
    <property type="entry name" value="ClpP/crotonase"/>
    <property type="match status" value="1"/>
</dbReference>
<proteinExistence type="inferred from homology"/>
<evidence type="ECO:0000256" key="6">
    <source>
        <dbReference type="RuleBase" id="RU003567"/>
    </source>
</evidence>
<organism evidence="8 9">
    <name type="scientific">Fusobacterium necrophorum</name>
    <dbReference type="NCBI Taxonomy" id="859"/>
    <lineage>
        <taxon>Bacteria</taxon>
        <taxon>Fusobacteriati</taxon>
        <taxon>Fusobacteriota</taxon>
        <taxon>Fusobacteriia</taxon>
        <taxon>Fusobacteriales</taxon>
        <taxon>Fusobacteriaceae</taxon>
        <taxon>Fusobacterium</taxon>
    </lineage>
</organism>
<dbReference type="Proteomes" id="UP000289216">
    <property type="component" value="Unassembled WGS sequence"/>
</dbReference>
<gene>
    <name evidence="8" type="ORF">EPT53_08230</name>
</gene>
<keyword evidence="3 8" id="KW-0645">Protease</keyword>
<evidence type="ECO:0000256" key="7">
    <source>
        <dbReference type="SAM" id="Coils"/>
    </source>
</evidence>
<dbReference type="CDD" id="cd07016">
    <property type="entry name" value="S14_ClpP_1"/>
    <property type="match status" value="1"/>
</dbReference>
<dbReference type="GO" id="GO:0009368">
    <property type="term" value="C:endopeptidase Clp complex"/>
    <property type="evidence" value="ECO:0007669"/>
    <property type="project" value="TreeGrafter"/>
</dbReference>
<dbReference type="RefSeq" id="WP_129491439.1">
    <property type="nucleotide sequence ID" value="NZ_SBAP01000020.1"/>
</dbReference>
<dbReference type="GO" id="GO:0006515">
    <property type="term" value="P:protein quality control for misfolded or incompletely synthesized proteins"/>
    <property type="evidence" value="ECO:0007669"/>
    <property type="project" value="TreeGrafter"/>
</dbReference>
<evidence type="ECO:0000256" key="4">
    <source>
        <dbReference type="ARBA" id="ARBA00022801"/>
    </source>
</evidence>
<keyword evidence="7" id="KW-0175">Coiled coil</keyword>
<dbReference type="NCBIfam" id="NF045542">
    <property type="entry name" value="Clp_rel_HeadMat"/>
    <property type="match status" value="1"/>
</dbReference>
<dbReference type="GO" id="GO:0004176">
    <property type="term" value="F:ATP-dependent peptidase activity"/>
    <property type="evidence" value="ECO:0007669"/>
    <property type="project" value="InterPro"/>
</dbReference>
<keyword evidence="4" id="KW-0378">Hydrolase</keyword>
<dbReference type="GO" id="GO:0004252">
    <property type="term" value="F:serine-type endopeptidase activity"/>
    <property type="evidence" value="ECO:0007669"/>
    <property type="project" value="InterPro"/>
</dbReference>
<evidence type="ECO:0000313" key="9">
    <source>
        <dbReference type="Proteomes" id="UP000289216"/>
    </source>
</evidence>
<dbReference type="InterPro" id="IPR023562">
    <property type="entry name" value="ClpP/TepA"/>
</dbReference>
<dbReference type="EMBL" id="SBAP01000020">
    <property type="protein sequence ID" value="RXZ68990.1"/>
    <property type="molecule type" value="Genomic_DNA"/>
</dbReference>
<evidence type="ECO:0000313" key="8">
    <source>
        <dbReference type="EMBL" id="RXZ68990.1"/>
    </source>
</evidence>
<keyword evidence="5" id="KW-0720">Serine protease</keyword>
<protein>
    <recommendedName>
        <fullName evidence="6">ATP-dependent Clp protease proteolytic subunit</fullName>
    </recommendedName>
</protein>
<accession>A0A4Q2KWN8</accession>
<dbReference type="AlphaFoldDB" id="A0A4Q2KWN8"/>
<comment type="similarity">
    <text evidence="1 6">Belongs to the peptidase S14 family.</text>
</comment>
<keyword evidence="2" id="KW-0963">Cytoplasm</keyword>
<dbReference type="Gene3D" id="3.90.226.10">
    <property type="entry name" value="2-enoyl-CoA Hydratase, Chain A, domain 1"/>
    <property type="match status" value="1"/>
</dbReference>
<evidence type="ECO:0000256" key="2">
    <source>
        <dbReference type="ARBA" id="ARBA00022490"/>
    </source>
</evidence>
<evidence type="ECO:0000256" key="5">
    <source>
        <dbReference type="ARBA" id="ARBA00022825"/>
    </source>
</evidence>
<dbReference type="Pfam" id="PF00574">
    <property type="entry name" value="CLP_protease"/>
    <property type="match status" value="1"/>
</dbReference>
<evidence type="ECO:0000256" key="3">
    <source>
        <dbReference type="ARBA" id="ARBA00022670"/>
    </source>
</evidence>
<dbReference type="PANTHER" id="PTHR10381">
    <property type="entry name" value="ATP-DEPENDENT CLP PROTEASE PROTEOLYTIC SUBUNIT"/>
    <property type="match status" value="1"/>
</dbReference>
<dbReference type="InterPro" id="IPR001907">
    <property type="entry name" value="ClpP"/>
</dbReference>
<dbReference type="PANTHER" id="PTHR10381:SF70">
    <property type="entry name" value="ATP-DEPENDENT CLP PROTEASE PROTEOLYTIC SUBUNIT"/>
    <property type="match status" value="1"/>
</dbReference>
<sequence length="371" mass="41843">MAKNKKFFEINNLTEGVAEIRIYGTITKWAWEEYGEVSSHSFAKELKNLKNISKINLRVNSSGGDVFEANAIFNLLKSYAKENNVEITGYIDGLAASAASFLVLCADKVIMGVGCLFMIHNPWTYVRGNTKELGETIDFLNKIKESILDIYETKTKLTRQEISQKMDEEKWFSASEALESGFVDEISEMRDAENNILNAAREDFVQNFINPEILKNKVEEIKNKIELKNNQGGEEMPKNLQELLAQCPELMNEYKTQIVAEIANQEKEKVEAAIREERNRIKALEDIPVLNDKQKEIIAKAKYEEARDPKDIMAEFYMSNANKAAAEIQTATAEANEVGLNTITPSVTNEVEEGVVDQLCAAAKNIFDGEK</sequence>
<dbReference type="PRINTS" id="PR00127">
    <property type="entry name" value="CLPPROTEASEP"/>
</dbReference>
<dbReference type="GO" id="GO:0051117">
    <property type="term" value="F:ATPase binding"/>
    <property type="evidence" value="ECO:0007669"/>
    <property type="project" value="TreeGrafter"/>
</dbReference>
<reference evidence="8 9" key="1">
    <citation type="submission" date="2019-01" db="EMBL/GenBank/DDBJ databases">
        <title>Fusobacterium necrophorum Isolated From the Uterus of Dairy Cows.</title>
        <authorList>
            <person name="Francis A.M."/>
        </authorList>
    </citation>
    <scope>NUCLEOTIDE SEQUENCE [LARGE SCALE GENOMIC DNA]</scope>
    <source>
        <strain evidence="8 9">KG35</strain>
    </source>
</reference>
<dbReference type="InterPro" id="IPR029045">
    <property type="entry name" value="ClpP/crotonase-like_dom_sf"/>
</dbReference>